<evidence type="ECO:0000313" key="3">
    <source>
        <dbReference type="Proteomes" id="UP000002316"/>
    </source>
</evidence>
<organism evidence="2 3">
    <name type="scientific">Trypanosoma brucei gambiense (strain MHOM/CI/86/DAL972)</name>
    <dbReference type="NCBI Taxonomy" id="679716"/>
    <lineage>
        <taxon>Eukaryota</taxon>
        <taxon>Discoba</taxon>
        <taxon>Euglenozoa</taxon>
        <taxon>Kinetoplastea</taxon>
        <taxon>Metakinetoplastina</taxon>
        <taxon>Trypanosomatida</taxon>
        <taxon>Trypanosomatidae</taxon>
        <taxon>Trypanosoma</taxon>
    </lineage>
</organism>
<dbReference type="Gene3D" id="3.80.10.10">
    <property type="entry name" value="Ribonuclease Inhibitor"/>
    <property type="match status" value="1"/>
</dbReference>
<dbReference type="VEuPathDB" id="TriTrypDB:Tbg972.11.10500"/>
<dbReference type="InterPro" id="IPR032675">
    <property type="entry name" value="LRR_dom_sf"/>
</dbReference>
<name>D0A8D0_TRYB9</name>
<feature type="region of interest" description="Disordered" evidence="1">
    <location>
        <begin position="369"/>
        <end position="389"/>
    </location>
</feature>
<dbReference type="RefSeq" id="XP_011780195.1">
    <property type="nucleotide sequence ID" value="XM_011781893.1"/>
</dbReference>
<sequence length="620" mass="68030">MENAVMEAEEGGSKSNAPQNDDASVMNALYEPPPPLASDGVDDAFIGMALEECSLRDVYSYSCHRFGVRPNENILRQLPPVAGDEWVRKIKVLDFSAVYLGGKGCLSLVPIIERCTEATHLMMPNVGLTHEAAAPLFEVMRYHPSVSWMDVSKNRLNDDVGRWILNAVIENPRIRFVLLRDAGISPPLLQKIENRLHERMYGTVEAITPSIRVTYAEGFSQLFESSLGTGANDTAGVPVHYVPPSVAAGLVELRHQLYRNAESMRCVYNCFTHNLTPESGGCASDAGTDAEELPETNSEAGFGAPRPDRCSWRSFFCGLRLLGVRAVCKSLEDSVAFANLCGICNVETVLFGKLIQLLRPHVAIKDEVTPESPPVRGNTIPNQFADVSPPLDVREGASMDAEEIPSRDLSGNMRAATPEVGKPQADTPSVPAQEAARMASEARCSPLTLRPLHCTLHEKRSSLGPSLLDTFVTTPSIAGVHAGGPLETRLRLDRTFDSRNKQTVVDQLYDERVTLSEVFKKTGGEDPDASAPSYLVDIDEVIKHAVSRVGESNREIVKCLVEPWVVGVEDRVLVNTEGWLSSMYVPQLEVSTLMPFSFSEEKLIWAGVTVEELREAVDLW</sequence>
<dbReference type="Proteomes" id="UP000002316">
    <property type="component" value="Chromosome 11"/>
</dbReference>
<dbReference type="EMBL" id="FN554974">
    <property type="protein sequence ID" value="CBH17931.1"/>
    <property type="molecule type" value="Genomic_DNA"/>
</dbReference>
<feature type="region of interest" description="Disordered" evidence="1">
    <location>
        <begin position="1"/>
        <end position="27"/>
    </location>
</feature>
<dbReference type="SUPFAM" id="SSF52047">
    <property type="entry name" value="RNI-like"/>
    <property type="match status" value="1"/>
</dbReference>
<protein>
    <submittedName>
        <fullName evidence="2">Uncharacterized protein</fullName>
    </submittedName>
</protein>
<feature type="compositionally biased region" description="Polar residues" evidence="1">
    <location>
        <begin position="13"/>
        <end position="22"/>
    </location>
</feature>
<dbReference type="GeneID" id="23866189"/>
<dbReference type="OrthoDB" id="242832at2759"/>
<gene>
    <name evidence="2" type="ORF">TbgDal_XI10500</name>
</gene>
<evidence type="ECO:0000313" key="2">
    <source>
        <dbReference type="EMBL" id="CBH17931.1"/>
    </source>
</evidence>
<reference evidence="3" key="1">
    <citation type="journal article" date="2010" name="PLoS Negl. Trop. Dis.">
        <title>The genome sequence of Trypanosoma brucei gambiense, causative agent of chronic human african trypanosomiasis.</title>
        <authorList>
            <person name="Jackson A.P."/>
            <person name="Sanders M."/>
            <person name="Berry A."/>
            <person name="McQuillan J."/>
            <person name="Aslett M.A."/>
            <person name="Quail M.A."/>
            <person name="Chukualim B."/>
            <person name="Capewell P."/>
            <person name="MacLeod A."/>
            <person name="Melville S.E."/>
            <person name="Gibson W."/>
            <person name="Barry J.D."/>
            <person name="Berriman M."/>
            <person name="Hertz-Fowler C."/>
        </authorList>
    </citation>
    <scope>NUCLEOTIDE SEQUENCE [LARGE SCALE GENOMIC DNA]</scope>
    <source>
        <strain evidence="3">MHOM/CI/86/DAL972</strain>
    </source>
</reference>
<proteinExistence type="predicted"/>
<feature type="region of interest" description="Disordered" evidence="1">
    <location>
        <begin position="282"/>
        <end position="302"/>
    </location>
</feature>
<dbReference type="KEGG" id="tbg:TbgDal_XI10500"/>
<evidence type="ECO:0000256" key="1">
    <source>
        <dbReference type="SAM" id="MobiDB-lite"/>
    </source>
</evidence>
<dbReference type="AlphaFoldDB" id="D0A8D0"/>
<accession>D0A8D0</accession>